<dbReference type="GeneID" id="94689642"/>
<dbReference type="CDD" id="cd06193">
    <property type="entry name" value="siderophore_interacting"/>
    <property type="match status" value="1"/>
</dbReference>
<reference evidence="3 4" key="1">
    <citation type="submission" date="2016-10" db="EMBL/GenBank/DDBJ databases">
        <authorList>
            <person name="de Groot N.N."/>
        </authorList>
    </citation>
    <scope>NUCLEOTIDE SEQUENCE [LARGE SCALE GENOMIC DNA]</scope>
    <source>
        <strain evidence="3 4">LMG 24775</strain>
    </source>
</reference>
<dbReference type="InterPro" id="IPR039374">
    <property type="entry name" value="SIP_fam"/>
</dbReference>
<dbReference type="EMBL" id="FNPE01000011">
    <property type="protein sequence ID" value="SDZ03815.1"/>
    <property type="molecule type" value="Genomic_DNA"/>
</dbReference>
<dbReference type="InterPro" id="IPR017938">
    <property type="entry name" value="Riboflavin_synthase-like_b-brl"/>
</dbReference>
<dbReference type="PROSITE" id="PS51384">
    <property type="entry name" value="FAD_FR"/>
    <property type="match status" value="1"/>
</dbReference>
<dbReference type="PANTHER" id="PTHR30157:SF0">
    <property type="entry name" value="NADPH-DEPENDENT FERRIC-CHELATE REDUCTASE"/>
    <property type="match status" value="1"/>
</dbReference>
<sequence length="271" mass="30031">MNLPNPANSAVAPAPVVHRVRHPFRARHVQLLSREQPSPGFVRLTLGGPELEDFVSSGFDDHVKLILPQAGRELPALPVLLDGRPTFVEDERPTLRDYTPLRYDAARQNLIMDFALHDAGPATEWALTAPLGQWVGLAGPRGSLVISANLPWHWLFGDETAMPAIERRLAELPAGSRAVVRVQLRNPADRRQWKSTAQLDCAWVESLADAVQALELPQDDDGYIWAAGEHSAMAELRRLLLAKGAAPKRMRVASYWKQGQADHHEDLNDPS</sequence>
<comment type="similarity">
    <text evidence="1">Belongs to the SIP oxidoreductase family.</text>
</comment>
<organism evidence="3 4">
    <name type="scientific">Delftia lacustris</name>
    <dbReference type="NCBI Taxonomy" id="558537"/>
    <lineage>
        <taxon>Bacteria</taxon>
        <taxon>Pseudomonadati</taxon>
        <taxon>Pseudomonadota</taxon>
        <taxon>Betaproteobacteria</taxon>
        <taxon>Burkholderiales</taxon>
        <taxon>Comamonadaceae</taxon>
        <taxon>Delftia</taxon>
    </lineage>
</organism>
<feature type="domain" description="FAD-binding FR-type" evidence="2">
    <location>
        <begin position="24"/>
        <end position="147"/>
    </location>
</feature>
<dbReference type="Gene3D" id="2.40.30.10">
    <property type="entry name" value="Translation factors"/>
    <property type="match status" value="1"/>
</dbReference>
<dbReference type="InterPro" id="IPR039261">
    <property type="entry name" value="FNR_nucleotide-bd"/>
</dbReference>
<evidence type="ECO:0000259" key="2">
    <source>
        <dbReference type="PROSITE" id="PS51384"/>
    </source>
</evidence>
<evidence type="ECO:0000256" key="1">
    <source>
        <dbReference type="ARBA" id="ARBA00035644"/>
    </source>
</evidence>
<accession>A0A1H3PSG2</accession>
<protein>
    <submittedName>
        <fullName evidence="3">NADPH-dependent ferric siderophore reductase, contains FAD-binding and SIP domains</fullName>
    </submittedName>
</protein>
<dbReference type="InterPro" id="IPR007037">
    <property type="entry name" value="SIP_rossman_dom"/>
</dbReference>
<dbReference type="Pfam" id="PF08021">
    <property type="entry name" value="FAD_binding_9"/>
    <property type="match status" value="1"/>
</dbReference>
<proteinExistence type="inferred from homology"/>
<dbReference type="Proteomes" id="UP000183417">
    <property type="component" value="Unassembled WGS sequence"/>
</dbReference>
<dbReference type="Pfam" id="PF04954">
    <property type="entry name" value="SIP"/>
    <property type="match status" value="1"/>
</dbReference>
<dbReference type="InterPro" id="IPR013113">
    <property type="entry name" value="SIP_FAD-bd"/>
</dbReference>
<name>A0A1H3PSG2_9BURK</name>
<evidence type="ECO:0000313" key="3">
    <source>
        <dbReference type="EMBL" id="SDZ03815.1"/>
    </source>
</evidence>
<dbReference type="PANTHER" id="PTHR30157">
    <property type="entry name" value="FERRIC REDUCTASE, NADPH-DEPENDENT"/>
    <property type="match status" value="1"/>
</dbReference>
<gene>
    <name evidence="3" type="ORF">SAMN05421547_11116</name>
</gene>
<evidence type="ECO:0000313" key="4">
    <source>
        <dbReference type="Proteomes" id="UP000183417"/>
    </source>
</evidence>
<dbReference type="Gene3D" id="3.40.50.80">
    <property type="entry name" value="Nucleotide-binding domain of ferredoxin-NADP reductase (FNR) module"/>
    <property type="match status" value="1"/>
</dbReference>
<dbReference type="RefSeq" id="WP_016448588.1">
    <property type="nucleotide sequence ID" value="NZ_CP069318.1"/>
</dbReference>
<dbReference type="AlphaFoldDB" id="A0A1H3PSG2"/>
<dbReference type="GO" id="GO:0016491">
    <property type="term" value="F:oxidoreductase activity"/>
    <property type="evidence" value="ECO:0007669"/>
    <property type="project" value="InterPro"/>
</dbReference>
<dbReference type="SUPFAM" id="SSF63380">
    <property type="entry name" value="Riboflavin synthase domain-like"/>
    <property type="match status" value="1"/>
</dbReference>
<dbReference type="InterPro" id="IPR017927">
    <property type="entry name" value="FAD-bd_FR_type"/>
</dbReference>